<dbReference type="InterPro" id="IPR029442">
    <property type="entry name" value="GyrI-like"/>
</dbReference>
<name>A0A485M7F9_9ZZZZ</name>
<dbReference type="Pfam" id="PF06445">
    <property type="entry name" value="GyrI-like"/>
    <property type="match status" value="1"/>
</dbReference>
<protein>
    <submittedName>
        <fullName evidence="2">Transcriptional regulator MerR family</fullName>
    </submittedName>
</protein>
<dbReference type="InterPro" id="IPR011256">
    <property type="entry name" value="Reg_factor_effector_dom_sf"/>
</dbReference>
<reference evidence="2" key="1">
    <citation type="submission" date="2019-03" db="EMBL/GenBank/DDBJ databases">
        <authorList>
            <person name="Hao L."/>
        </authorList>
    </citation>
    <scope>NUCLEOTIDE SEQUENCE</scope>
</reference>
<proteinExistence type="predicted"/>
<accession>A0A485M7F9</accession>
<dbReference type="Gene3D" id="3.20.80.10">
    <property type="entry name" value="Regulatory factor, effector binding domain"/>
    <property type="match status" value="1"/>
</dbReference>
<evidence type="ECO:0000313" key="2">
    <source>
        <dbReference type="EMBL" id="VFU18940.1"/>
    </source>
</evidence>
<dbReference type="EMBL" id="CAADRN010000362">
    <property type="protein sequence ID" value="VFU18940.1"/>
    <property type="molecule type" value="Genomic_DNA"/>
</dbReference>
<dbReference type="AlphaFoldDB" id="A0A485M7F9"/>
<evidence type="ECO:0000259" key="1">
    <source>
        <dbReference type="Pfam" id="PF06445"/>
    </source>
</evidence>
<organism evidence="2">
    <name type="scientific">anaerobic digester metagenome</name>
    <dbReference type="NCBI Taxonomy" id="1263854"/>
    <lineage>
        <taxon>unclassified sequences</taxon>
        <taxon>metagenomes</taxon>
        <taxon>ecological metagenomes</taxon>
    </lineage>
</organism>
<gene>
    <name evidence="2" type="ORF">SCFA_600006</name>
</gene>
<feature type="domain" description="GyrI-like small molecule binding" evidence="1">
    <location>
        <begin position="9"/>
        <end position="81"/>
    </location>
</feature>
<sequence length="85" mass="9616">MVAPGRDSEKIKFKRTEGYPTAACVIHRGPYNTIGLAYSTVMKWIEENGYEIAGHPRESYIDGCWNKEDPADWTTEIQVPVNAKL</sequence>
<dbReference type="SUPFAM" id="SSF55136">
    <property type="entry name" value="Probable bacterial effector-binding domain"/>
    <property type="match status" value="1"/>
</dbReference>